<comment type="caution">
    <text evidence="8">The sequence shown here is derived from an EMBL/GenBank/DDBJ whole genome shotgun (WGS) entry which is preliminary data.</text>
</comment>
<evidence type="ECO:0000259" key="7">
    <source>
        <dbReference type="PROSITE" id="PS50885"/>
    </source>
</evidence>
<dbReference type="InterPro" id="IPR024478">
    <property type="entry name" value="HlyB_4HB_MCP"/>
</dbReference>
<evidence type="ECO:0000256" key="3">
    <source>
        <dbReference type="ARBA" id="ARBA00029447"/>
    </source>
</evidence>
<dbReference type="InterPro" id="IPR051310">
    <property type="entry name" value="MCP_chemotaxis"/>
</dbReference>
<keyword evidence="5" id="KW-0472">Membrane</keyword>
<evidence type="ECO:0000313" key="8">
    <source>
        <dbReference type="EMBL" id="MEF7613320.1"/>
    </source>
</evidence>
<gene>
    <name evidence="8" type="ORF">V4F39_05300</name>
</gene>
<accession>A0AAW9Q7X6</accession>
<comment type="subcellular location">
    <subcellularLocation>
        <location evidence="1">Membrane</location>
    </subcellularLocation>
</comment>
<keyword evidence="5" id="KW-1133">Transmembrane helix</keyword>
<feature type="transmembrane region" description="Helical" evidence="5">
    <location>
        <begin position="12"/>
        <end position="32"/>
    </location>
</feature>
<name>A0AAW9Q7X6_9BURK</name>
<dbReference type="Pfam" id="PF00015">
    <property type="entry name" value="MCPsignal"/>
    <property type="match status" value="1"/>
</dbReference>
<evidence type="ECO:0000256" key="5">
    <source>
        <dbReference type="SAM" id="Phobius"/>
    </source>
</evidence>
<dbReference type="GO" id="GO:0005886">
    <property type="term" value="C:plasma membrane"/>
    <property type="evidence" value="ECO:0007669"/>
    <property type="project" value="TreeGrafter"/>
</dbReference>
<sequence>MNWTNLRIGTRLGVGFATILCLTALMMIIGVWRMQATADSTRTMMAVPVTKERLTNEWFRHVANGVVRLTAVARSDDEQLQALFAAASKAASARSDELVKQIETLLTSDDEKQLFAKVMEHRKQFLVSRDTIRKVKNGGDAAEAERMFKDVFLPASEKYIAAMETFLDYQRQASDATARQLDDTTDRDAASLAALGVLCVLAGGVMAWLLTRSITRPLSEAARAAEAVTAGDLSQRITASGRDEVASLLRSLGEMTSALRNMVQQVRQSADSIQVASSEVSTGNADLSSRTEQTASNLQQTAASMEQLTGTVKQSADSARQANQLAASAADVAARGGSVVSQVVSTMADIQASSQKIADIIGTIDGIAFQTNILALNAAVEAARAGEQGRGFAVVAGEVRTLAQRSAEAAKQIKVLIGASVDKVDTGSRLVADAGKTMQEIVSSVQRVSDIIGEVTAAASEQSEGIGQVNTAVTQLDHATQQNAALVEQSAAAAESLQQQARHLIDAVAAFRTGDATLQATHRAAIAA</sequence>
<dbReference type="InterPro" id="IPR004090">
    <property type="entry name" value="Chemotax_Me-accpt_rcpt"/>
</dbReference>
<reference evidence="8 9" key="1">
    <citation type="submission" date="2024-02" db="EMBL/GenBank/DDBJ databases">
        <title>Genome sequence of Aquincola sp. MAHUQ-54.</title>
        <authorList>
            <person name="Huq M.A."/>
        </authorList>
    </citation>
    <scope>NUCLEOTIDE SEQUENCE [LARGE SCALE GENOMIC DNA]</scope>
    <source>
        <strain evidence="8 9">MAHUQ-54</strain>
    </source>
</reference>
<dbReference type="Pfam" id="PF00672">
    <property type="entry name" value="HAMP"/>
    <property type="match status" value="1"/>
</dbReference>
<dbReference type="PROSITE" id="PS50111">
    <property type="entry name" value="CHEMOTAXIS_TRANSDUC_2"/>
    <property type="match status" value="1"/>
</dbReference>
<evidence type="ECO:0000256" key="4">
    <source>
        <dbReference type="PROSITE-ProRule" id="PRU00284"/>
    </source>
</evidence>
<dbReference type="SUPFAM" id="SSF58104">
    <property type="entry name" value="Methyl-accepting chemotaxis protein (MCP) signaling domain"/>
    <property type="match status" value="1"/>
</dbReference>
<dbReference type="PROSITE" id="PS50885">
    <property type="entry name" value="HAMP"/>
    <property type="match status" value="1"/>
</dbReference>
<evidence type="ECO:0000256" key="2">
    <source>
        <dbReference type="ARBA" id="ARBA00022481"/>
    </source>
</evidence>
<keyword evidence="4" id="KW-0807">Transducer</keyword>
<evidence type="ECO:0000256" key="1">
    <source>
        <dbReference type="ARBA" id="ARBA00004370"/>
    </source>
</evidence>
<dbReference type="GO" id="GO:0007165">
    <property type="term" value="P:signal transduction"/>
    <property type="evidence" value="ECO:0007669"/>
    <property type="project" value="UniProtKB-KW"/>
</dbReference>
<keyword evidence="9" id="KW-1185">Reference proteome</keyword>
<organism evidence="8 9">
    <name type="scientific">Aquincola agrisoli</name>
    <dbReference type="NCBI Taxonomy" id="3119538"/>
    <lineage>
        <taxon>Bacteria</taxon>
        <taxon>Pseudomonadati</taxon>
        <taxon>Pseudomonadota</taxon>
        <taxon>Betaproteobacteria</taxon>
        <taxon>Burkholderiales</taxon>
        <taxon>Sphaerotilaceae</taxon>
        <taxon>Aquincola</taxon>
    </lineage>
</organism>
<evidence type="ECO:0000313" key="9">
    <source>
        <dbReference type="Proteomes" id="UP001336250"/>
    </source>
</evidence>
<feature type="domain" description="HAMP" evidence="7">
    <location>
        <begin position="212"/>
        <end position="264"/>
    </location>
</feature>
<dbReference type="RefSeq" id="WP_332288264.1">
    <property type="nucleotide sequence ID" value="NZ_JAZIBG010000017.1"/>
</dbReference>
<dbReference type="Gene3D" id="6.10.340.10">
    <property type="match status" value="1"/>
</dbReference>
<dbReference type="PRINTS" id="PR00260">
    <property type="entry name" value="CHEMTRNSDUCR"/>
</dbReference>
<evidence type="ECO:0000259" key="6">
    <source>
        <dbReference type="PROSITE" id="PS50111"/>
    </source>
</evidence>
<comment type="similarity">
    <text evidence="3">Belongs to the methyl-accepting chemotaxis (MCP) protein family.</text>
</comment>
<dbReference type="SMART" id="SM00304">
    <property type="entry name" value="HAMP"/>
    <property type="match status" value="1"/>
</dbReference>
<dbReference type="FunFam" id="1.10.287.950:FF:000001">
    <property type="entry name" value="Methyl-accepting chemotaxis sensory transducer"/>
    <property type="match status" value="1"/>
</dbReference>
<dbReference type="EMBL" id="JAZIBG010000017">
    <property type="protein sequence ID" value="MEF7613320.1"/>
    <property type="molecule type" value="Genomic_DNA"/>
</dbReference>
<dbReference type="CDD" id="cd06225">
    <property type="entry name" value="HAMP"/>
    <property type="match status" value="1"/>
</dbReference>
<dbReference type="AlphaFoldDB" id="A0AAW9Q7X6"/>
<feature type="transmembrane region" description="Helical" evidence="5">
    <location>
        <begin position="189"/>
        <end position="210"/>
    </location>
</feature>
<proteinExistence type="inferred from homology"/>
<keyword evidence="5" id="KW-0812">Transmembrane</keyword>
<dbReference type="PANTHER" id="PTHR43531:SF14">
    <property type="entry name" value="METHYL-ACCEPTING CHEMOTAXIS PROTEIN I-RELATED"/>
    <property type="match status" value="1"/>
</dbReference>
<feature type="domain" description="Methyl-accepting transducer" evidence="6">
    <location>
        <begin position="269"/>
        <end position="498"/>
    </location>
</feature>
<dbReference type="InterPro" id="IPR004089">
    <property type="entry name" value="MCPsignal_dom"/>
</dbReference>
<dbReference type="Gene3D" id="1.10.287.950">
    <property type="entry name" value="Methyl-accepting chemotaxis protein"/>
    <property type="match status" value="1"/>
</dbReference>
<protein>
    <submittedName>
        <fullName evidence="8">Methyl-accepting chemotaxis protein</fullName>
    </submittedName>
</protein>
<dbReference type="PANTHER" id="PTHR43531">
    <property type="entry name" value="PROTEIN ICFG"/>
    <property type="match status" value="1"/>
</dbReference>
<dbReference type="CDD" id="cd19411">
    <property type="entry name" value="MCP2201-like_sensor"/>
    <property type="match status" value="1"/>
</dbReference>
<dbReference type="Proteomes" id="UP001336250">
    <property type="component" value="Unassembled WGS sequence"/>
</dbReference>
<dbReference type="GO" id="GO:0004888">
    <property type="term" value="F:transmembrane signaling receptor activity"/>
    <property type="evidence" value="ECO:0007669"/>
    <property type="project" value="InterPro"/>
</dbReference>
<keyword evidence="2" id="KW-0488">Methylation</keyword>
<dbReference type="GO" id="GO:0006935">
    <property type="term" value="P:chemotaxis"/>
    <property type="evidence" value="ECO:0007669"/>
    <property type="project" value="InterPro"/>
</dbReference>
<dbReference type="InterPro" id="IPR003660">
    <property type="entry name" value="HAMP_dom"/>
</dbReference>
<dbReference type="CDD" id="cd11386">
    <property type="entry name" value="MCP_signal"/>
    <property type="match status" value="1"/>
</dbReference>
<dbReference type="InterPro" id="IPR047347">
    <property type="entry name" value="YvaQ-like_sensor"/>
</dbReference>
<dbReference type="Pfam" id="PF12729">
    <property type="entry name" value="4HB_MCP_1"/>
    <property type="match status" value="1"/>
</dbReference>
<dbReference type="SMART" id="SM00283">
    <property type="entry name" value="MA"/>
    <property type="match status" value="1"/>
</dbReference>